<evidence type="ECO:0000313" key="2">
    <source>
        <dbReference type="Proteomes" id="UP000886874"/>
    </source>
</evidence>
<protein>
    <submittedName>
        <fullName evidence="1">Uncharacterized protein</fullName>
    </submittedName>
</protein>
<organism evidence="1 2">
    <name type="scientific">Candidatus Avoscillospira stercorigallinarum</name>
    <dbReference type="NCBI Taxonomy" id="2840708"/>
    <lineage>
        <taxon>Bacteria</taxon>
        <taxon>Bacillati</taxon>
        <taxon>Bacillota</taxon>
        <taxon>Clostridia</taxon>
        <taxon>Eubacteriales</taxon>
        <taxon>Oscillospiraceae</taxon>
        <taxon>Oscillospiraceae incertae sedis</taxon>
        <taxon>Candidatus Avoscillospira</taxon>
    </lineage>
</organism>
<proteinExistence type="predicted"/>
<evidence type="ECO:0000313" key="1">
    <source>
        <dbReference type="EMBL" id="HIQ69585.1"/>
    </source>
</evidence>
<comment type="caution">
    <text evidence="1">The sequence shown here is derived from an EMBL/GenBank/DDBJ whole genome shotgun (WGS) entry which is preliminary data.</text>
</comment>
<dbReference type="EMBL" id="DVFN01000067">
    <property type="protein sequence ID" value="HIQ69585.1"/>
    <property type="molecule type" value="Genomic_DNA"/>
</dbReference>
<reference evidence="1" key="2">
    <citation type="journal article" date="2021" name="PeerJ">
        <title>Extensive microbial diversity within the chicken gut microbiome revealed by metagenomics and culture.</title>
        <authorList>
            <person name="Gilroy R."/>
            <person name="Ravi A."/>
            <person name="Getino M."/>
            <person name="Pursley I."/>
            <person name="Horton D.L."/>
            <person name="Alikhan N.F."/>
            <person name="Baker D."/>
            <person name="Gharbi K."/>
            <person name="Hall N."/>
            <person name="Watson M."/>
            <person name="Adriaenssens E.M."/>
            <person name="Foster-Nyarko E."/>
            <person name="Jarju S."/>
            <person name="Secka A."/>
            <person name="Antonio M."/>
            <person name="Oren A."/>
            <person name="Chaudhuri R.R."/>
            <person name="La Ragione R."/>
            <person name="Hildebrand F."/>
            <person name="Pallen M.J."/>
        </authorList>
    </citation>
    <scope>NUCLEOTIDE SEQUENCE</scope>
    <source>
        <strain evidence="1">ChiSjej2B20-13462</strain>
    </source>
</reference>
<dbReference type="Proteomes" id="UP000886874">
    <property type="component" value="Unassembled WGS sequence"/>
</dbReference>
<gene>
    <name evidence="1" type="ORF">IAA67_04550</name>
</gene>
<reference evidence="1" key="1">
    <citation type="submission" date="2020-10" db="EMBL/GenBank/DDBJ databases">
        <authorList>
            <person name="Gilroy R."/>
        </authorList>
    </citation>
    <scope>NUCLEOTIDE SEQUENCE</scope>
    <source>
        <strain evidence="1">ChiSjej2B20-13462</strain>
    </source>
</reference>
<dbReference type="AlphaFoldDB" id="A0A9D0Z7X7"/>
<sequence length="117" mass="13246">MLYRIGTVSEIPLLGSKFPRQVIHHLQACTALLDASYGANRNYFEEGGYSILIETPQDLCLVDHTISLQEHPCEWVDLLSGQRDFLAALYLMNDDYSIVVYMPLSIAPHHLLQELNA</sequence>
<name>A0A9D0Z7X7_9FIRM</name>
<accession>A0A9D0Z7X7</accession>